<proteinExistence type="predicted"/>
<protein>
    <submittedName>
        <fullName evidence="2">Uncharacterized protein</fullName>
    </submittedName>
</protein>
<evidence type="ECO:0000313" key="3">
    <source>
        <dbReference type="Proteomes" id="UP000608662"/>
    </source>
</evidence>
<keyword evidence="1" id="KW-1133">Transmembrane helix</keyword>
<dbReference type="EMBL" id="WOYG01000001">
    <property type="protein sequence ID" value="NLV09525.1"/>
    <property type="molecule type" value="Genomic_DNA"/>
</dbReference>
<evidence type="ECO:0000313" key="2">
    <source>
        <dbReference type="EMBL" id="NLV09525.1"/>
    </source>
</evidence>
<dbReference type="OrthoDB" id="291397at2157"/>
<dbReference type="Proteomes" id="UP000608662">
    <property type="component" value="Unassembled WGS sequence"/>
</dbReference>
<reference evidence="2" key="1">
    <citation type="submission" date="2019-12" db="EMBL/GenBank/DDBJ databases">
        <title>Whole-genome sequence of Halomicrobium mukohataei pws1.</title>
        <authorList>
            <person name="Verma D.K."/>
            <person name="Gopal K."/>
            <person name="Prasad E.S."/>
        </authorList>
    </citation>
    <scope>NUCLEOTIDE SEQUENCE</scope>
    <source>
        <strain evidence="2">Pws1</strain>
    </source>
</reference>
<feature type="transmembrane region" description="Helical" evidence="1">
    <location>
        <begin position="17"/>
        <end position="38"/>
    </location>
</feature>
<comment type="caution">
    <text evidence="2">The sequence shown here is derived from an EMBL/GenBank/DDBJ whole genome shotgun (WGS) entry which is preliminary data.</text>
</comment>
<feature type="transmembrane region" description="Helical" evidence="1">
    <location>
        <begin position="44"/>
        <end position="68"/>
    </location>
</feature>
<keyword evidence="1" id="KW-0812">Transmembrane</keyword>
<keyword evidence="1" id="KW-0472">Membrane</keyword>
<name>A0A847U861_9EURY</name>
<dbReference type="RefSeq" id="WP_170093368.1">
    <property type="nucleotide sequence ID" value="NZ_WOYG01000001.1"/>
</dbReference>
<gene>
    <name evidence="2" type="ORF">GOC74_06245</name>
</gene>
<evidence type="ECO:0000256" key="1">
    <source>
        <dbReference type="SAM" id="Phobius"/>
    </source>
</evidence>
<dbReference type="AlphaFoldDB" id="A0A847U861"/>
<sequence length="78" mass="8862">MARFEPFWRTMCAYRSYIWLAVMVHIFLLLLAIFGLVVGQPGTASYTLSLVNVGLLTVSGGTAFLVFYTCTRREVEEY</sequence>
<organism evidence="2 3">
    <name type="scientific">Halomicrobium mukohataei</name>
    <dbReference type="NCBI Taxonomy" id="57705"/>
    <lineage>
        <taxon>Archaea</taxon>
        <taxon>Methanobacteriati</taxon>
        <taxon>Methanobacteriota</taxon>
        <taxon>Stenosarchaea group</taxon>
        <taxon>Halobacteria</taxon>
        <taxon>Halobacteriales</taxon>
        <taxon>Haloarculaceae</taxon>
        <taxon>Halomicrobium</taxon>
    </lineage>
</organism>
<accession>A0A847U861</accession>